<dbReference type="EMBL" id="JARBHB010000004">
    <property type="protein sequence ID" value="KAJ8887551.1"/>
    <property type="molecule type" value="Genomic_DNA"/>
</dbReference>
<reference evidence="1 2" key="1">
    <citation type="submission" date="2023-02" db="EMBL/GenBank/DDBJ databases">
        <title>LHISI_Scaffold_Assembly.</title>
        <authorList>
            <person name="Stuart O.P."/>
            <person name="Cleave R."/>
            <person name="Magrath M.J.L."/>
            <person name="Mikheyev A.S."/>
        </authorList>
    </citation>
    <scope>NUCLEOTIDE SEQUENCE [LARGE SCALE GENOMIC DNA]</scope>
    <source>
        <strain evidence="1">Daus_M_001</strain>
        <tissue evidence="1">Leg muscle</tissue>
    </source>
</reference>
<organism evidence="1 2">
    <name type="scientific">Dryococelus australis</name>
    <dbReference type="NCBI Taxonomy" id="614101"/>
    <lineage>
        <taxon>Eukaryota</taxon>
        <taxon>Metazoa</taxon>
        <taxon>Ecdysozoa</taxon>
        <taxon>Arthropoda</taxon>
        <taxon>Hexapoda</taxon>
        <taxon>Insecta</taxon>
        <taxon>Pterygota</taxon>
        <taxon>Neoptera</taxon>
        <taxon>Polyneoptera</taxon>
        <taxon>Phasmatodea</taxon>
        <taxon>Verophasmatodea</taxon>
        <taxon>Anareolatae</taxon>
        <taxon>Phasmatidae</taxon>
        <taxon>Eurycanthinae</taxon>
        <taxon>Dryococelus</taxon>
    </lineage>
</organism>
<keyword evidence="2" id="KW-1185">Reference proteome</keyword>
<proteinExistence type="predicted"/>
<gene>
    <name evidence="1" type="ORF">PR048_013767</name>
</gene>
<evidence type="ECO:0000313" key="2">
    <source>
        <dbReference type="Proteomes" id="UP001159363"/>
    </source>
</evidence>
<evidence type="ECO:0000313" key="1">
    <source>
        <dbReference type="EMBL" id="KAJ8887551.1"/>
    </source>
</evidence>
<comment type="caution">
    <text evidence="1">The sequence shown here is derived from an EMBL/GenBank/DDBJ whole genome shotgun (WGS) entry which is preliminary data.</text>
</comment>
<dbReference type="Proteomes" id="UP001159363">
    <property type="component" value="Chromosome X"/>
</dbReference>
<accession>A0ABQ9HT38</accession>
<sequence>MAVDKLLLSVYSIEVYCVLTFFREKSLALLISFDNEISVVSAIVNRFRFPAGLPPDFRIWESTPDDATGRLVFSGIYLSPRPYSPALLHTHLASALSALKTSMLRAALIHTHQKSCVIVRQYRGTPLANQRRVAYRSKSQPNQCRIFRWTRYTRLVSKRLAQTISEWNGVRLSPCTLTAGNQCAVDIAIFVHKTVESILQRNGIKCGIGRAFSDCRSHCRAGGNSSPAMKPEVPAYPLALPVFMGNNITLFYCTPQLQCLLLASFSVGRGGVVVRILATRQGESGSISGWVTPRFKGFLMWESCWTVPLVGGFSRGSPVSLDLAFRCCYWLFQLCRISSRAIDSCGRVCPLRITVYLVAARSDSSPSALEVRLGRMRLSPTPGPWFAAEEALQQCQPNEAAVKYYLGLC</sequence>
<name>A0ABQ9HT38_9NEOP</name>
<protein>
    <submittedName>
        <fullName evidence="1">Uncharacterized protein</fullName>
    </submittedName>
</protein>